<feature type="non-terminal residue" evidence="1">
    <location>
        <position position="1"/>
    </location>
</feature>
<evidence type="ECO:0000313" key="1">
    <source>
        <dbReference type="EMBL" id="EGV29673.1"/>
    </source>
</evidence>
<dbReference type="AlphaFoldDB" id="G2E4A4"/>
<name>G2E4A4_9GAMM</name>
<accession>G2E4A4</accession>
<comment type="caution">
    <text evidence="1">The sequence shown here is derived from an EMBL/GenBank/DDBJ whole genome shotgun (WGS) entry which is preliminary data.</text>
</comment>
<protein>
    <submittedName>
        <fullName evidence="1">Uncharacterized protein</fullName>
    </submittedName>
</protein>
<sequence length="36" mass="4221">QFAEFRIACKEFFAELDLYAPQLRTLLAENFQIIGN</sequence>
<proteinExistence type="predicted"/>
<gene>
    <name evidence="1" type="ORF">ThidrDRAFT_3117</name>
</gene>
<organism evidence="1 2">
    <name type="scientific">Thiorhodococcus drewsii AZ1</name>
    <dbReference type="NCBI Taxonomy" id="765913"/>
    <lineage>
        <taxon>Bacteria</taxon>
        <taxon>Pseudomonadati</taxon>
        <taxon>Pseudomonadota</taxon>
        <taxon>Gammaproteobacteria</taxon>
        <taxon>Chromatiales</taxon>
        <taxon>Chromatiaceae</taxon>
        <taxon>Thiorhodococcus</taxon>
    </lineage>
</organism>
<reference evidence="1 2" key="1">
    <citation type="submission" date="2011-06" db="EMBL/GenBank/DDBJ databases">
        <title>The draft genome of Thiorhodococcus drewsii AZ1.</title>
        <authorList>
            <consortium name="US DOE Joint Genome Institute (JGI-PGF)"/>
            <person name="Lucas S."/>
            <person name="Han J."/>
            <person name="Lapidus A."/>
            <person name="Cheng J.-F."/>
            <person name="Goodwin L."/>
            <person name="Pitluck S."/>
            <person name="Peters L."/>
            <person name="Land M.L."/>
            <person name="Hauser L."/>
            <person name="Vogl K."/>
            <person name="Liu Z."/>
            <person name="Imhoff J."/>
            <person name="Thiel V."/>
            <person name="Frigaard N.-U."/>
            <person name="Bryant D.A."/>
            <person name="Woyke T.J."/>
        </authorList>
    </citation>
    <scope>NUCLEOTIDE SEQUENCE [LARGE SCALE GENOMIC DNA]</scope>
    <source>
        <strain evidence="1 2">AZ1</strain>
    </source>
</reference>
<dbReference type="Proteomes" id="UP000004200">
    <property type="component" value="Unassembled WGS sequence"/>
</dbReference>
<evidence type="ECO:0000313" key="2">
    <source>
        <dbReference type="Proteomes" id="UP000004200"/>
    </source>
</evidence>
<dbReference type="EMBL" id="AFWT01000024">
    <property type="protein sequence ID" value="EGV29673.1"/>
    <property type="molecule type" value="Genomic_DNA"/>
</dbReference>
<keyword evidence="2" id="KW-1185">Reference proteome</keyword>
<dbReference type="STRING" id="765913.ThidrDRAFT_3117"/>